<gene>
    <name evidence="14" type="ORF">HP397_02745</name>
</gene>
<dbReference type="Gene3D" id="3.30.1300.30">
    <property type="entry name" value="GSPII I/J protein-like"/>
    <property type="match status" value="1"/>
</dbReference>
<evidence type="ECO:0000256" key="5">
    <source>
        <dbReference type="ARBA" id="ARBA00022692"/>
    </source>
</evidence>
<evidence type="ECO:0000256" key="9">
    <source>
        <dbReference type="ARBA" id="ARBA00023237"/>
    </source>
</evidence>
<feature type="domain" description="Trimeric autotransporter adhesin YadA-like head" evidence="13">
    <location>
        <begin position="210"/>
        <end position="233"/>
    </location>
</feature>
<keyword evidence="6 11" id="KW-0732">Signal</keyword>
<dbReference type="InterPro" id="IPR005594">
    <property type="entry name" value="YadA_C"/>
</dbReference>
<dbReference type="SUPFAM" id="SSF101967">
    <property type="entry name" value="Adhesin YadA, collagen-binding domain"/>
    <property type="match status" value="2"/>
</dbReference>
<dbReference type="InterPro" id="IPR008640">
    <property type="entry name" value="Adhesin_Head_dom"/>
</dbReference>
<protein>
    <submittedName>
        <fullName evidence="14">YadA-like family protein</fullName>
    </submittedName>
</protein>
<feature type="chain" id="PRO_5031525967" evidence="11">
    <location>
        <begin position="20"/>
        <end position="965"/>
    </location>
</feature>
<organism evidence="14 15">
    <name type="scientific">Streptobacillus felis</name>
    <dbReference type="NCBI Taxonomy" id="1384509"/>
    <lineage>
        <taxon>Bacteria</taxon>
        <taxon>Fusobacteriati</taxon>
        <taxon>Fusobacteriota</taxon>
        <taxon>Fusobacteriia</taxon>
        <taxon>Fusobacteriales</taxon>
        <taxon>Leptotrichiaceae</taxon>
        <taxon>Streptobacillus</taxon>
    </lineage>
</organism>
<dbReference type="EMBL" id="JABMKT010000010">
    <property type="protein sequence ID" value="NYV27746.1"/>
    <property type="molecule type" value="Genomic_DNA"/>
</dbReference>
<evidence type="ECO:0000313" key="15">
    <source>
        <dbReference type="Proteomes" id="UP000526184"/>
    </source>
</evidence>
<evidence type="ECO:0000256" key="3">
    <source>
        <dbReference type="ARBA" id="ARBA00022448"/>
    </source>
</evidence>
<evidence type="ECO:0000259" key="13">
    <source>
        <dbReference type="Pfam" id="PF05658"/>
    </source>
</evidence>
<keyword evidence="8" id="KW-0472">Membrane</keyword>
<feature type="domain" description="Trimeric autotransporter adhesin YadA-like head" evidence="13">
    <location>
        <begin position="182"/>
        <end position="206"/>
    </location>
</feature>
<evidence type="ECO:0000256" key="10">
    <source>
        <dbReference type="SAM" id="Coils"/>
    </source>
</evidence>
<proteinExistence type="predicted"/>
<evidence type="ECO:0000256" key="6">
    <source>
        <dbReference type="ARBA" id="ARBA00022729"/>
    </source>
</evidence>
<feature type="domain" description="Trimeric autotransporter adhesin YadA-like head" evidence="13">
    <location>
        <begin position="294"/>
        <end position="322"/>
    </location>
</feature>
<evidence type="ECO:0000259" key="12">
    <source>
        <dbReference type="Pfam" id="PF03895"/>
    </source>
</evidence>
<sequence>MKKRYLYAIIAFLSVTSFSDTIYQTINNISGTNNYGNGTDNFILGLDQKADGSRKIELGNIIEDGTSMAIAIGATNRLKAGDQGNVDMAAIGYKNVVGNRWAVATGAWNHALGYYSTAVGIESNSVGSESAAVGRYAGSKGKNSAAFGNRVIARAENSTAFGVNTESIGLNSVAFGNKVIAKEDSSTVFGFNSHANSKGSIAIGNNITNTGENSVSVGYQANTNGKNSISVGHLSLANGESTTVFGNNSSSTGIRSIALGSSVNSIGSESVALGSGVTSRGNKTVAIGANQTQAIGESSVAIGDYAWTGPTGERGIAIGSRAFGYLADSITIGSNSETNALNAIAIGKSAQARNENAIALGANSVTSAPTPFSNANIDGGKGEVTYGTFAGNTPTSVVSIGNENDKRQLKNVAAGEISSSSTDAINGSQLFFVAEKVSLLHENPITFEGNTGKTDKKKLSEELNFEIKGENGITTSAAGNKVTINVEKGNVVSNTLEVTNGEGRVIGTDDLTIELKDGTITKDKLSKDLSDELDGKLNASDLVKGNLTGNGITVTGNGKLLDSNLELSITDGAITKDKLSNDLKNEIDNKLSDENITNEYLTNKLEKGNVISNTLTVNNGNGRILGTEDLSIELKDGAITKDKLSDDLKNELDGKLSASDLVKGNLNGNGITVTGNGKLLDSDLELSITDGAITKDKLSDDLKNELDGKLSSSDLVKGNLNGTGITVTGNGKLLDSDLELSITDGAITKDKLSDDLKNELDGKLNALDLVKGNLTGDGITVTGNGKVLDGDLNISIDKSGKVEAGDNNLVTGDTVFNAINKADDKIKQAVEKATSAASGVASAVAMANLPQVSNIAGHRHNIAGAYGYYNGEHAFALGLSGLNETGNLVYKASGSLNTKGHVALGAGLGYQFDKLESRRKDMLTLQRNGNINLLDEKVYELENRVENLENKILELEKMLQEVLKK</sequence>
<dbReference type="GO" id="GO:0009986">
    <property type="term" value="C:cell surface"/>
    <property type="evidence" value="ECO:0007669"/>
    <property type="project" value="UniProtKB-SubCell"/>
</dbReference>
<dbReference type="RefSeq" id="WP_180135773.1">
    <property type="nucleotide sequence ID" value="NZ_JABMKT010000010.1"/>
</dbReference>
<evidence type="ECO:0000256" key="2">
    <source>
        <dbReference type="ARBA" id="ARBA00004442"/>
    </source>
</evidence>
<dbReference type="Pfam" id="PF05658">
    <property type="entry name" value="YadA_head"/>
    <property type="match status" value="6"/>
</dbReference>
<evidence type="ECO:0000256" key="7">
    <source>
        <dbReference type="ARBA" id="ARBA00022927"/>
    </source>
</evidence>
<keyword evidence="9" id="KW-0998">Cell outer membrane</keyword>
<feature type="coiled-coil region" evidence="10">
    <location>
        <begin position="931"/>
        <end position="965"/>
    </location>
</feature>
<feature type="domain" description="Trimeric autotransporter adhesin YadA-like head" evidence="13">
    <location>
        <begin position="154"/>
        <end position="177"/>
    </location>
</feature>
<dbReference type="InterPro" id="IPR011049">
    <property type="entry name" value="Serralysin-like_metalloprot_C"/>
</dbReference>
<name>A0A7Z0PEH2_9FUSO</name>
<dbReference type="SUPFAM" id="SSF54523">
    <property type="entry name" value="Pili subunits"/>
    <property type="match status" value="1"/>
</dbReference>
<evidence type="ECO:0000256" key="1">
    <source>
        <dbReference type="ARBA" id="ARBA00004241"/>
    </source>
</evidence>
<dbReference type="Proteomes" id="UP000526184">
    <property type="component" value="Unassembled WGS sequence"/>
</dbReference>
<dbReference type="CDD" id="cd12820">
    <property type="entry name" value="LbR_YadA-like"/>
    <property type="match status" value="2"/>
</dbReference>
<feature type="domain" description="Trimeric autotransporter adhesin YadA-like head" evidence="13">
    <location>
        <begin position="237"/>
        <end position="261"/>
    </location>
</feature>
<comment type="caution">
    <text evidence="14">The sequence shown here is derived from an EMBL/GenBank/DDBJ whole genome shotgun (WGS) entry which is preliminary data.</text>
</comment>
<dbReference type="Pfam" id="PF03895">
    <property type="entry name" value="YadA_anchor"/>
    <property type="match status" value="1"/>
</dbReference>
<comment type="subcellular location">
    <subcellularLocation>
        <location evidence="2">Cell outer membrane</location>
    </subcellularLocation>
    <subcellularLocation>
        <location evidence="1">Cell surface</location>
    </subcellularLocation>
</comment>
<feature type="signal peptide" evidence="11">
    <location>
        <begin position="1"/>
        <end position="19"/>
    </location>
</feature>
<keyword evidence="5" id="KW-0812">Transmembrane</keyword>
<feature type="domain" description="Trimeric autotransporter adhesin YadA-like C-terminal membrane anchor" evidence="12">
    <location>
        <begin position="857"/>
        <end position="912"/>
    </location>
</feature>
<dbReference type="GO" id="GO:0009279">
    <property type="term" value="C:cell outer membrane"/>
    <property type="evidence" value="ECO:0007669"/>
    <property type="project" value="UniProtKB-SubCell"/>
</dbReference>
<evidence type="ECO:0000256" key="8">
    <source>
        <dbReference type="ARBA" id="ARBA00023136"/>
    </source>
</evidence>
<keyword evidence="4" id="KW-1134">Transmembrane beta strand</keyword>
<keyword evidence="15" id="KW-1185">Reference proteome</keyword>
<dbReference type="GO" id="GO:0015031">
    <property type="term" value="P:protein transport"/>
    <property type="evidence" value="ECO:0007669"/>
    <property type="project" value="UniProtKB-KW"/>
</dbReference>
<dbReference type="Gene3D" id="2.150.10.10">
    <property type="entry name" value="Serralysin-like metalloprotease, C-terminal"/>
    <property type="match status" value="3"/>
</dbReference>
<evidence type="ECO:0000313" key="14">
    <source>
        <dbReference type="EMBL" id="NYV27746.1"/>
    </source>
</evidence>
<dbReference type="InterPro" id="IPR045584">
    <property type="entry name" value="Pilin-like"/>
</dbReference>
<accession>A0A7Z0PEH2</accession>
<keyword evidence="3" id="KW-0813">Transport</keyword>
<keyword evidence="10" id="KW-0175">Coiled coil</keyword>
<evidence type="ECO:0000256" key="4">
    <source>
        <dbReference type="ARBA" id="ARBA00022452"/>
    </source>
</evidence>
<evidence type="ECO:0000256" key="11">
    <source>
        <dbReference type="SAM" id="SignalP"/>
    </source>
</evidence>
<reference evidence="14 15" key="1">
    <citation type="submission" date="2020-05" db="EMBL/GenBank/DDBJ databases">
        <title>Streptobacillus felis strain LHL191014123.</title>
        <authorList>
            <person name="Fawzy A."/>
            <person name="Rau J."/>
            <person name="Risse K."/>
            <person name="Schauerte N."/>
            <person name="Geiger C."/>
            <person name="Blom J."/>
            <person name="Imirzalioglu C."/>
            <person name="Falgenhauer J."/>
            <person name="Bach A."/>
            <person name="Herden C."/>
            <person name="Eisenberg T."/>
        </authorList>
    </citation>
    <scope>NUCLEOTIDE SEQUENCE [LARGE SCALE GENOMIC DNA]</scope>
    <source>
        <strain evidence="14 15">LHL191014123</strain>
    </source>
</reference>
<dbReference type="AlphaFoldDB" id="A0A7Z0PEH2"/>
<feature type="domain" description="Trimeric autotransporter adhesin YadA-like head" evidence="13">
    <location>
        <begin position="341"/>
        <end position="364"/>
    </location>
</feature>
<keyword evidence="7" id="KW-0653">Protein transport</keyword>